<feature type="compositionally biased region" description="Basic and acidic residues" evidence="1">
    <location>
        <begin position="428"/>
        <end position="437"/>
    </location>
</feature>
<keyword evidence="2" id="KW-0472">Membrane</keyword>
<feature type="compositionally biased region" description="Basic residues" evidence="1">
    <location>
        <begin position="462"/>
        <end position="478"/>
    </location>
</feature>
<keyword evidence="2" id="KW-1133">Transmembrane helix</keyword>
<feature type="compositionally biased region" description="Basic and acidic residues" evidence="1">
    <location>
        <begin position="447"/>
        <end position="461"/>
    </location>
</feature>
<organism evidence="3">
    <name type="scientific">Albugo laibachii Nc14</name>
    <dbReference type="NCBI Taxonomy" id="890382"/>
    <lineage>
        <taxon>Eukaryota</taxon>
        <taxon>Sar</taxon>
        <taxon>Stramenopiles</taxon>
        <taxon>Oomycota</taxon>
        <taxon>Peronosporomycetes</taxon>
        <taxon>Albuginales</taxon>
        <taxon>Albuginaceae</taxon>
        <taxon>Albugo</taxon>
    </lineage>
</organism>
<sequence length="527" mass="59816">MFGQRQKTSDIIRPTSPTQSETQISRKEHSKSKLAQDTENVYRNDFEQDKNGQDQLSKCSSLKTSTPEVLSLRSSVWSSCLQVVSVAITALFLTIKESNFYSKSVADNANKRTGKLLYVQVLEKVQRERGEWRGFQSEKLQRKSIHERDSEKGPEILLEAIQKFVPDERVKVLNEVVEVSFRNLRGPLVPSSVYTSYKKEIAMSDSAFPASMSRLLVIRALLSEVSPETKYCLLRLLCLLNACTALNTQSTLHQILQESPIVVFTDVVEEDFMASRAVARHDNVALGLMKTMTYYSDVLFSDIEYHRIRSEMELPLNRSRIDANEIAPSSEYSNTADDTDDDSAAASRRKSTSQYNRPLNIPKVRSTVSESEFDQSRKSFSRLMSKRSSPSSCYTASDKNAADFINILGQETLLTRWERAGFEVNLDRSEREDRGDQLDAYSSDSVESTRSRRSVRSDSMRRKSGKRSVRPIRRKRIGARVQVAPSRATERDPKGYDALTTPYMSFSIAAATLCTMATMIFFAWKKQ</sequence>
<feature type="region of interest" description="Disordered" evidence="1">
    <location>
        <begin position="1"/>
        <end position="39"/>
    </location>
</feature>
<reference evidence="3" key="2">
    <citation type="submission" date="2011-02" db="EMBL/GenBank/DDBJ databases">
        <authorList>
            <person name="MacLean D."/>
        </authorList>
    </citation>
    <scope>NUCLEOTIDE SEQUENCE</scope>
</reference>
<accession>F0X088</accession>
<evidence type="ECO:0000256" key="1">
    <source>
        <dbReference type="SAM" id="MobiDB-lite"/>
    </source>
</evidence>
<name>F0X088_9STRA</name>
<keyword evidence="2" id="KW-0812">Transmembrane</keyword>
<evidence type="ECO:0000313" key="3">
    <source>
        <dbReference type="EMBL" id="CCA27170.1"/>
    </source>
</evidence>
<feature type="transmembrane region" description="Helical" evidence="2">
    <location>
        <begin position="503"/>
        <end position="524"/>
    </location>
</feature>
<gene>
    <name evidence="3" type="primary">AlNc14C469G11826</name>
    <name evidence="3" type="ORF">ALNC14_133140</name>
</gene>
<dbReference type="HOGENOM" id="CLU_517230_0_0_1"/>
<dbReference type="EMBL" id="FR824511">
    <property type="protein sequence ID" value="CCA27170.1"/>
    <property type="molecule type" value="Genomic_DNA"/>
</dbReference>
<dbReference type="AlphaFoldDB" id="F0X088"/>
<evidence type="ECO:0000256" key="2">
    <source>
        <dbReference type="SAM" id="Phobius"/>
    </source>
</evidence>
<reference evidence="3" key="1">
    <citation type="journal article" date="2011" name="PLoS Biol.">
        <title>Gene gain and loss during evolution of obligate parasitism in the white rust pathogen of Arabidopsis thaliana.</title>
        <authorList>
            <person name="Kemen E."/>
            <person name="Gardiner A."/>
            <person name="Schultz-Larsen T."/>
            <person name="Kemen A.C."/>
            <person name="Balmuth A.L."/>
            <person name="Robert-Seilaniantz A."/>
            <person name="Bailey K."/>
            <person name="Holub E."/>
            <person name="Studholme D.J."/>
            <person name="Maclean D."/>
            <person name="Jones J.D."/>
        </authorList>
    </citation>
    <scope>NUCLEOTIDE SEQUENCE</scope>
</reference>
<proteinExistence type="predicted"/>
<feature type="region of interest" description="Disordered" evidence="1">
    <location>
        <begin position="428"/>
        <end position="493"/>
    </location>
</feature>
<protein>
    <submittedName>
        <fullName evidence="3">Uncharacterized protein AlNc14C469G11826</fullName>
    </submittedName>
</protein>
<feature type="region of interest" description="Disordered" evidence="1">
    <location>
        <begin position="327"/>
        <end position="372"/>
    </location>
</feature>